<feature type="transmembrane region" description="Helical" evidence="8">
    <location>
        <begin position="6"/>
        <end position="28"/>
    </location>
</feature>
<feature type="transmembrane region" description="Helical" evidence="8">
    <location>
        <begin position="464"/>
        <end position="483"/>
    </location>
</feature>
<evidence type="ECO:0000313" key="11">
    <source>
        <dbReference type="Proteomes" id="UP000824262"/>
    </source>
</evidence>
<feature type="transmembrane region" description="Helical" evidence="8">
    <location>
        <begin position="529"/>
        <end position="558"/>
    </location>
</feature>
<feature type="transmembrane region" description="Helical" evidence="8">
    <location>
        <begin position="78"/>
        <end position="107"/>
    </location>
</feature>
<dbReference type="GO" id="GO:0042773">
    <property type="term" value="P:ATP synthesis coupled electron transport"/>
    <property type="evidence" value="ECO:0007669"/>
    <property type="project" value="InterPro"/>
</dbReference>
<feature type="transmembrane region" description="Helical" evidence="8">
    <location>
        <begin position="495"/>
        <end position="517"/>
    </location>
</feature>
<evidence type="ECO:0000256" key="6">
    <source>
        <dbReference type="ARBA" id="ARBA00023136"/>
    </source>
</evidence>
<evidence type="ECO:0000256" key="3">
    <source>
        <dbReference type="ARBA" id="ARBA00022475"/>
    </source>
</evidence>
<reference evidence="10" key="1">
    <citation type="submission" date="2020-10" db="EMBL/GenBank/DDBJ databases">
        <authorList>
            <person name="Gilroy R."/>
        </authorList>
    </citation>
    <scope>NUCLEOTIDE SEQUENCE</scope>
    <source>
        <strain evidence="10">ChiBcolR7-354</strain>
    </source>
</reference>
<accession>A0A9D0ZE54</accession>
<evidence type="ECO:0000256" key="1">
    <source>
        <dbReference type="ARBA" id="ARBA00004651"/>
    </source>
</evidence>
<feature type="transmembrane region" description="Helical" evidence="8">
    <location>
        <begin position="245"/>
        <end position="267"/>
    </location>
</feature>
<feature type="transmembrane region" description="Helical" evidence="8">
    <location>
        <begin position="279"/>
        <end position="298"/>
    </location>
</feature>
<reference evidence="10" key="2">
    <citation type="journal article" date="2021" name="PeerJ">
        <title>Extensive microbial diversity within the chicken gut microbiome revealed by metagenomics and culture.</title>
        <authorList>
            <person name="Gilroy R."/>
            <person name="Ravi A."/>
            <person name="Getino M."/>
            <person name="Pursley I."/>
            <person name="Horton D.L."/>
            <person name="Alikhan N.F."/>
            <person name="Baker D."/>
            <person name="Gharbi K."/>
            <person name="Hall N."/>
            <person name="Watson M."/>
            <person name="Adriaenssens E.M."/>
            <person name="Foster-Nyarko E."/>
            <person name="Jarju S."/>
            <person name="Secka A."/>
            <person name="Antonio M."/>
            <person name="Oren A."/>
            <person name="Chaudhuri R.R."/>
            <person name="La Ragione R."/>
            <person name="Hildebrand F."/>
            <person name="Pallen M.J."/>
        </authorList>
    </citation>
    <scope>NUCLEOTIDE SEQUENCE</scope>
    <source>
        <strain evidence="10">ChiBcolR7-354</strain>
    </source>
</reference>
<feature type="transmembrane region" description="Helical" evidence="8">
    <location>
        <begin position="171"/>
        <end position="193"/>
    </location>
</feature>
<keyword evidence="6 8" id="KW-0472">Membrane</keyword>
<keyword evidence="3" id="KW-1003">Cell membrane</keyword>
<feature type="transmembrane region" description="Helical" evidence="8">
    <location>
        <begin position="346"/>
        <end position="368"/>
    </location>
</feature>
<sequence>MNYDIYSHFPVLAVMLYFVGAFIVTLIGKRRTARNIVAGAVMLISLALLLALVGPVMLDGEIITYWMGDWEPAAGYAIGIAIEVDALSLFFGLLAAIAVALAGFYSFKYITQDDANGPFFTLFLMLSGGVMGILLSGDLFNIYVMLEVMTFAAVGLTAFRTWNPNAREAAFKYLVVGSIGSSCILLGIALVYAQCHTLNLAQISAILPGNLNPTTILAFALLFAGFGCKSFMFPFQPIAADAHGAAPSSVSVLISGVFTKTGVYGIIRVSYFLFRTMGLTSIQTMVVFIGCLSMFVCVTMALNQHDFKRLLAFHSISQIGYILTALGLCTGIGIAGGLYHAINHTLFKGLLFLVAGSVLYGTGTTYLEKLGGLARKMPQTAALFMIGALSISGIPPFNGFASKWMIYQATFEKAAETGSIGYALVTVVCVVTSVLTLASFVKVGQSVFFGQLPLEYENVRETPLSMRIPMWIMAALCVITGLFPEQMIQYVIGPASAAVLNVPAYIDSAMGAGYAALTMADYSYLAEPVISFIGFWDPVSWLVLFAIVMCAITLASLMGKRSRGAVTLADDERHAVFFGGEAAEYSHVAGADLFWGFKHNLRGYLGFMSRAHSGVTNDYVIWGVCALAVITAYCFIFI</sequence>
<evidence type="ECO:0000256" key="8">
    <source>
        <dbReference type="SAM" id="Phobius"/>
    </source>
</evidence>
<feature type="transmembrane region" description="Helical" evidence="8">
    <location>
        <begin position="119"/>
        <end position="136"/>
    </location>
</feature>
<dbReference type="Pfam" id="PF00361">
    <property type="entry name" value="Proton_antipo_M"/>
    <property type="match status" value="1"/>
</dbReference>
<evidence type="ECO:0000256" key="7">
    <source>
        <dbReference type="RuleBase" id="RU000320"/>
    </source>
</evidence>
<dbReference type="EMBL" id="DVGA01000059">
    <property type="protein sequence ID" value="HIQ78793.1"/>
    <property type="molecule type" value="Genomic_DNA"/>
</dbReference>
<feature type="transmembrane region" description="Helical" evidence="8">
    <location>
        <begin position="35"/>
        <end position="58"/>
    </location>
</feature>
<dbReference type="GO" id="GO:0005886">
    <property type="term" value="C:plasma membrane"/>
    <property type="evidence" value="ECO:0007669"/>
    <property type="project" value="UniProtKB-SubCell"/>
</dbReference>
<dbReference type="GO" id="GO:0008137">
    <property type="term" value="F:NADH dehydrogenase (ubiquinone) activity"/>
    <property type="evidence" value="ECO:0007669"/>
    <property type="project" value="InterPro"/>
</dbReference>
<keyword evidence="5 8" id="KW-1133">Transmembrane helix</keyword>
<keyword evidence="4 7" id="KW-0812">Transmembrane</keyword>
<comment type="caution">
    <text evidence="10">The sequence shown here is derived from an EMBL/GenBank/DDBJ whole genome shotgun (WGS) entry which is preliminary data.</text>
</comment>
<dbReference type="InterPro" id="IPR001750">
    <property type="entry name" value="ND/Mrp_TM"/>
</dbReference>
<feature type="transmembrane region" description="Helical" evidence="8">
    <location>
        <begin position="380"/>
        <end position="400"/>
    </location>
</feature>
<evidence type="ECO:0000259" key="9">
    <source>
        <dbReference type="Pfam" id="PF00361"/>
    </source>
</evidence>
<comment type="similarity">
    <text evidence="2">Belongs to the CPA3 antiporters (TC 2.A.63) subunit D family.</text>
</comment>
<dbReference type="Proteomes" id="UP000824262">
    <property type="component" value="Unassembled WGS sequence"/>
</dbReference>
<dbReference type="InterPro" id="IPR003918">
    <property type="entry name" value="NADH_UbQ_OxRdtase"/>
</dbReference>
<dbReference type="PANTHER" id="PTHR42703:SF1">
    <property type="entry name" value="NA(+)_H(+) ANTIPORTER SUBUNIT D1"/>
    <property type="match status" value="1"/>
</dbReference>
<evidence type="ECO:0000256" key="2">
    <source>
        <dbReference type="ARBA" id="ARBA00005346"/>
    </source>
</evidence>
<dbReference type="AlphaFoldDB" id="A0A9D0ZE54"/>
<proteinExistence type="inferred from homology"/>
<feature type="transmembrane region" description="Helical" evidence="8">
    <location>
        <begin position="213"/>
        <end position="233"/>
    </location>
</feature>
<gene>
    <name evidence="10" type="ORF">IAB77_05985</name>
</gene>
<dbReference type="PANTHER" id="PTHR42703">
    <property type="entry name" value="NADH DEHYDROGENASE"/>
    <property type="match status" value="1"/>
</dbReference>
<feature type="transmembrane region" description="Helical" evidence="8">
    <location>
        <begin position="619"/>
        <end position="637"/>
    </location>
</feature>
<feature type="domain" description="NADH:quinone oxidoreductase/Mrp antiporter transmembrane" evidence="9">
    <location>
        <begin position="136"/>
        <end position="415"/>
    </location>
</feature>
<feature type="transmembrane region" description="Helical" evidence="8">
    <location>
        <begin position="420"/>
        <end position="443"/>
    </location>
</feature>
<evidence type="ECO:0000313" key="10">
    <source>
        <dbReference type="EMBL" id="HIQ78793.1"/>
    </source>
</evidence>
<evidence type="ECO:0000256" key="4">
    <source>
        <dbReference type="ARBA" id="ARBA00022692"/>
    </source>
</evidence>
<evidence type="ECO:0000256" key="5">
    <source>
        <dbReference type="ARBA" id="ARBA00022989"/>
    </source>
</evidence>
<dbReference type="InterPro" id="IPR050586">
    <property type="entry name" value="CPA3_Na-H_Antiporter_D"/>
</dbReference>
<name>A0A9D0ZE54_9FIRM</name>
<organism evidence="10 11">
    <name type="scientific">Candidatus Scatomorpha intestinavium</name>
    <dbReference type="NCBI Taxonomy" id="2840922"/>
    <lineage>
        <taxon>Bacteria</taxon>
        <taxon>Bacillati</taxon>
        <taxon>Bacillota</taxon>
        <taxon>Clostridia</taxon>
        <taxon>Eubacteriales</taxon>
        <taxon>Candidatus Scatomorpha</taxon>
    </lineage>
</organism>
<comment type="subcellular location">
    <subcellularLocation>
        <location evidence="1">Cell membrane</location>
        <topology evidence="1">Multi-pass membrane protein</topology>
    </subcellularLocation>
    <subcellularLocation>
        <location evidence="7">Membrane</location>
        <topology evidence="7">Multi-pass membrane protein</topology>
    </subcellularLocation>
</comment>
<feature type="transmembrane region" description="Helical" evidence="8">
    <location>
        <begin position="319"/>
        <end position="340"/>
    </location>
</feature>
<protein>
    <recommendedName>
        <fullName evidence="9">NADH:quinone oxidoreductase/Mrp antiporter transmembrane domain-containing protein</fullName>
    </recommendedName>
</protein>
<dbReference type="PRINTS" id="PR01437">
    <property type="entry name" value="NUOXDRDTASE4"/>
</dbReference>